<dbReference type="Proteomes" id="UP000693970">
    <property type="component" value="Unassembled WGS sequence"/>
</dbReference>
<dbReference type="AlphaFoldDB" id="A0A9K3KU78"/>
<reference evidence="1" key="1">
    <citation type="journal article" date="2021" name="Sci. Rep.">
        <title>Diploid genomic architecture of Nitzschia inconspicua, an elite biomass production diatom.</title>
        <authorList>
            <person name="Oliver A."/>
            <person name="Podell S."/>
            <person name="Pinowska A."/>
            <person name="Traller J.C."/>
            <person name="Smith S.R."/>
            <person name="McClure R."/>
            <person name="Beliaev A."/>
            <person name="Bohutskyi P."/>
            <person name="Hill E.A."/>
            <person name="Rabines A."/>
            <person name="Zheng H."/>
            <person name="Allen L.Z."/>
            <person name="Kuo A."/>
            <person name="Grigoriev I.V."/>
            <person name="Allen A.E."/>
            <person name="Hazlebeck D."/>
            <person name="Allen E.E."/>
        </authorList>
    </citation>
    <scope>NUCLEOTIDE SEQUENCE</scope>
    <source>
        <strain evidence="1">Hildebrandi</strain>
    </source>
</reference>
<proteinExistence type="predicted"/>
<gene>
    <name evidence="1" type="ORF">IV203_012203</name>
</gene>
<comment type="caution">
    <text evidence="1">The sequence shown here is derived from an EMBL/GenBank/DDBJ whole genome shotgun (WGS) entry which is preliminary data.</text>
</comment>
<sequence length="223" mass="24076">MSKTSTPLEAVAVAVENSSSVKHILHIPPGQADLGIEFAESPPKIVRVDPSCIFEGKAEVGLYVHVLRLPELEIVNLRDSQHLVNLLQANVSLPRELWLSENPSYVDTSLGSTHTGALYKHVLPATENLGVLLVAFPPIINFVREESPMKGRLIPGQTVEALLIPGRPRMDLAAGAFTDAKVTQALQETSHIEGRMLVVKDAPHAPREKGTSAACVCEDCVIS</sequence>
<reference evidence="1" key="2">
    <citation type="submission" date="2021-04" db="EMBL/GenBank/DDBJ databases">
        <authorList>
            <person name="Podell S."/>
        </authorList>
    </citation>
    <scope>NUCLEOTIDE SEQUENCE</scope>
    <source>
        <strain evidence="1">Hildebrandi</strain>
    </source>
</reference>
<evidence type="ECO:0000313" key="1">
    <source>
        <dbReference type="EMBL" id="KAG7349606.1"/>
    </source>
</evidence>
<evidence type="ECO:0000313" key="2">
    <source>
        <dbReference type="Proteomes" id="UP000693970"/>
    </source>
</evidence>
<protein>
    <submittedName>
        <fullName evidence="1">Uncharacterized protein</fullName>
    </submittedName>
</protein>
<name>A0A9K3KU78_9STRA</name>
<keyword evidence="2" id="KW-1185">Reference proteome</keyword>
<dbReference type="EMBL" id="JAGRRH010000019">
    <property type="protein sequence ID" value="KAG7349606.1"/>
    <property type="molecule type" value="Genomic_DNA"/>
</dbReference>
<accession>A0A9K3KU78</accession>
<organism evidence="1 2">
    <name type="scientific">Nitzschia inconspicua</name>
    <dbReference type="NCBI Taxonomy" id="303405"/>
    <lineage>
        <taxon>Eukaryota</taxon>
        <taxon>Sar</taxon>
        <taxon>Stramenopiles</taxon>
        <taxon>Ochrophyta</taxon>
        <taxon>Bacillariophyta</taxon>
        <taxon>Bacillariophyceae</taxon>
        <taxon>Bacillariophycidae</taxon>
        <taxon>Bacillariales</taxon>
        <taxon>Bacillariaceae</taxon>
        <taxon>Nitzschia</taxon>
    </lineage>
</organism>
<dbReference type="OrthoDB" id="54090at2759"/>